<gene>
    <name evidence="1" type="ORF">DXZ20_20505</name>
</gene>
<accession>A0A6M0RQC6</accession>
<dbReference type="EMBL" id="QXHD01000004">
    <property type="protein sequence ID" value="NEZ57983.1"/>
    <property type="molecule type" value="Genomic_DNA"/>
</dbReference>
<proteinExistence type="predicted"/>
<evidence type="ECO:0000313" key="1">
    <source>
        <dbReference type="EMBL" id="NEZ57983.1"/>
    </source>
</evidence>
<dbReference type="Proteomes" id="UP000481033">
    <property type="component" value="Unassembled WGS sequence"/>
</dbReference>
<sequence>MMLNPDFPHIIWSFTYREWRLDVDQSEENGQIFYSVWANYKMGCAVAVPCALTRTDAIKRAKKYVDARLRHPSINIV</sequence>
<name>A0A6M0RQC6_9CYAN</name>
<keyword evidence="2" id="KW-1185">Reference proteome</keyword>
<comment type="caution">
    <text evidence="1">The sequence shown here is derived from an EMBL/GenBank/DDBJ whole genome shotgun (WGS) entry which is preliminary data.</text>
</comment>
<evidence type="ECO:0000313" key="2">
    <source>
        <dbReference type="Proteomes" id="UP000481033"/>
    </source>
</evidence>
<protein>
    <submittedName>
        <fullName evidence="1">Uncharacterized protein</fullName>
    </submittedName>
</protein>
<reference evidence="1 2" key="1">
    <citation type="journal article" date="2020" name="Microb. Ecol.">
        <title>Ecogenomics of the Marine Benthic Filamentous Cyanobacterium Adonisia.</title>
        <authorList>
            <person name="Walter J.M."/>
            <person name="Coutinho F.H."/>
            <person name="Leomil L."/>
            <person name="Hargreaves P.I."/>
            <person name="Campeao M.E."/>
            <person name="Vieira V.V."/>
            <person name="Silva B.S."/>
            <person name="Fistarol G.O."/>
            <person name="Salomon P.S."/>
            <person name="Sawabe T."/>
            <person name="Mino S."/>
            <person name="Hosokawa M."/>
            <person name="Miyashita H."/>
            <person name="Maruyama F."/>
            <person name="van Verk M.C."/>
            <person name="Dutilh B.E."/>
            <person name="Thompson C.C."/>
            <person name="Thompson F.L."/>
        </authorList>
    </citation>
    <scope>NUCLEOTIDE SEQUENCE [LARGE SCALE GENOMIC DNA]</scope>
    <source>
        <strain evidence="1 2">CCMR0081</strain>
    </source>
</reference>
<dbReference type="AlphaFoldDB" id="A0A6M0RQC6"/>
<organism evidence="1 2">
    <name type="scientific">Adonisia turfae CCMR0081</name>
    <dbReference type="NCBI Taxonomy" id="2292702"/>
    <lineage>
        <taxon>Bacteria</taxon>
        <taxon>Bacillati</taxon>
        <taxon>Cyanobacteriota</taxon>
        <taxon>Adonisia</taxon>
        <taxon>Adonisia turfae</taxon>
    </lineage>
</organism>